<dbReference type="InterPro" id="IPR006119">
    <property type="entry name" value="Resolv_N"/>
</dbReference>
<feature type="region of interest" description="Disordered" evidence="6">
    <location>
        <begin position="127"/>
        <end position="146"/>
    </location>
</feature>
<keyword evidence="2" id="KW-0229">DNA integration</keyword>
<dbReference type="InterPro" id="IPR006118">
    <property type="entry name" value="Recombinase_CS"/>
</dbReference>
<dbReference type="SMART" id="SM00857">
    <property type="entry name" value="Resolvase"/>
    <property type="match status" value="1"/>
</dbReference>
<sequence length="189" mass="21752">MLFGYARVSTKDQNLHMQFDALKQYGVEEKNIYSEKITGTKKDRPAFAEMMKYLREGDTVVVYKLDRIGRSTKHLVDLINGFQDKGINFVSINENIDTTTAMGKLVFTIFSGLAQFERDIISERTKSGLDAARSRGRKGGRPKKDQSKLDMAFRMYDSKEYRIKEILDATGLSRATFYRYLGERNNNTK</sequence>
<dbReference type="SUPFAM" id="SSF53041">
    <property type="entry name" value="Resolvase-like"/>
    <property type="match status" value="1"/>
</dbReference>
<dbReference type="InterPro" id="IPR036162">
    <property type="entry name" value="Resolvase-like_N_sf"/>
</dbReference>
<proteinExistence type="inferred from homology"/>
<evidence type="ECO:0000256" key="4">
    <source>
        <dbReference type="ARBA" id="ARBA00023172"/>
    </source>
</evidence>
<dbReference type="Gene3D" id="3.40.50.1390">
    <property type="entry name" value="Resolvase, N-terminal catalytic domain"/>
    <property type="match status" value="1"/>
</dbReference>
<dbReference type="EMBL" id="CP121671">
    <property type="protein sequence ID" value="WFT75291.1"/>
    <property type="molecule type" value="Genomic_DNA"/>
</dbReference>
<keyword evidence="9" id="KW-1185">Reference proteome</keyword>
<organism evidence="8 9">
    <name type="scientific">Halobacillus naozhouensis</name>
    <dbReference type="NCBI Taxonomy" id="554880"/>
    <lineage>
        <taxon>Bacteria</taxon>
        <taxon>Bacillati</taxon>
        <taxon>Bacillota</taxon>
        <taxon>Bacilli</taxon>
        <taxon>Bacillales</taxon>
        <taxon>Bacillaceae</taxon>
        <taxon>Halobacillus</taxon>
    </lineage>
</organism>
<evidence type="ECO:0000313" key="8">
    <source>
        <dbReference type="EMBL" id="WFT75291.1"/>
    </source>
</evidence>
<evidence type="ECO:0000256" key="1">
    <source>
        <dbReference type="ARBA" id="ARBA00009913"/>
    </source>
</evidence>
<dbReference type="PANTHER" id="PTHR30461:SF2">
    <property type="entry name" value="SERINE RECOMBINASE PINE-RELATED"/>
    <property type="match status" value="1"/>
</dbReference>
<dbReference type="Proteomes" id="UP001221597">
    <property type="component" value="Chromosome"/>
</dbReference>
<dbReference type="InterPro" id="IPR050639">
    <property type="entry name" value="SSR_resolvase"/>
</dbReference>
<dbReference type="Pfam" id="PF02796">
    <property type="entry name" value="HTH_7"/>
    <property type="match status" value="1"/>
</dbReference>
<dbReference type="PROSITE" id="PS00397">
    <property type="entry name" value="RECOMBINASES_1"/>
    <property type="match status" value="1"/>
</dbReference>
<keyword evidence="3" id="KW-0238">DNA-binding</keyword>
<dbReference type="PROSITE" id="PS00398">
    <property type="entry name" value="RECOMBINASES_2"/>
    <property type="match status" value="1"/>
</dbReference>
<gene>
    <name evidence="8" type="ORF">P9989_02525</name>
</gene>
<dbReference type="CDD" id="cd03768">
    <property type="entry name" value="SR_ResInv"/>
    <property type="match status" value="1"/>
</dbReference>
<dbReference type="Pfam" id="PF00239">
    <property type="entry name" value="Resolvase"/>
    <property type="match status" value="1"/>
</dbReference>
<dbReference type="PANTHER" id="PTHR30461">
    <property type="entry name" value="DNA-INVERTASE FROM LAMBDOID PROPHAGE"/>
    <property type="match status" value="1"/>
</dbReference>
<evidence type="ECO:0000313" key="9">
    <source>
        <dbReference type="Proteomes" id="UP001221597"/>
    </source>
</evidence>
<feature type="domain" description="Resolvase/invertase-type recombinase catalytic" evidence="7">
    <location>
        <begin position="1"/>
        <end position="136"/>
    </location>
</feature>
<dbReference type="PROSITE" id="PS51736">
    <property type="entry name" value="RECOMBINASES_3"/>
    <property type="match status" value="1"/>
</dbReference>
<evidence type="ECO:0000256" key="6">
    <source>
        <dbReference type="SAM" id="MobiDB-lite"/>
    </source>
</evidence>
<evidence type="ECO:0000256" key="5">
    <source>
        <dbReference type="PROSITE-ProRule" id="PRU10137"/>
    </source>
</evidence>
<evidence type="ECO:0000259" key="7">
    <source>
        <dbReference type="PROSITE" id="PS51736"/>
    </source>
</evidence>
<protein>
    <submittedName>
        <fullName evidence="8">Recombinase family protein</fullName>
    </submittedName>
</protein>
<dbReference type="RefSeq" id="WP_283077256.1">
    <property type="nucleotide sequence ID" value="NZ_CP121671.1"/>
</dbReference>
<evidence type="ECO:0000256" key="2">
    <source>
        <dbReference type="ARBA" id="ARBA00022908"/>
    </source>
</evidence>
<name>A0ABY8J345_9BACI</name>
<dbReference type="InterPro" id="IPR006120">
    <property type="entry name" value="Resolvase_HTH_dom"/>
</dbReference>
<feature type="active site" description="O-(5'-phospho-DNA)-serine intermediate" evidence="5">
    <location>
        <position position="9"/>
    </location>
</feature>
<accession>A0ABY8J345</accession>
<evidence type="ECO:0000256" key="3">
    <source>
        <dbReference type="ARBA" id="ARBA00023125"/>
    </source>
</evidence>
<keyword evidence="4" id="KW-0233">DNA recombination</keyword>
<comment type="similarity">
    <text evidence="1">Belongs to the site-specific recombinase resolvase family.</text>
</comment>
<reference evidence="8 9" key="1">
    <citation type="submission" date="2023-04" db="EMBL/GenBank/DDBJ databases">
        <title>Genome sequence of Halobacillus naozhouensis KACC 21980.</title>
        <authorList>
            <person name="Kim S."/>
            <person name="Heo J."/>
            <person name="Kwon S.-W."/>
        </authorList>
    </citation>
    <scope>NUCLEOTIDE SEQUENCE [LARGE SCALE GENOMIC DNA]</scope>
    <source>
        <strain evidence="8 9">KCTC 13234</strain>
    </source>
</reference>